<evidence type="ECO:0000313" key="1">
    <source>
        <dbReference type="EMBL" id="CAH2324744.1"/>
    </source>
</evidence>
<dbReference type="AlphaFoldDB" id="A0AAD1TGP0"/>
<dbReference type="Proteomes" id="UP001295444">
    <property type="component" value="Chromosome 12"/>
</dbReference>
<dbReference type="Gene3D" id="3.30.250.20">
    <property type="entry name" value="L1 transposable element, C-terminal domain"/>
    <property type="match status" value="1"/>
</dbReference>
<dbReference type="EMBL" id="OW240923">
    <property type="protein sequence ID" value="CAH2324744.1"/>
    <property type="molecule type" value="Genomic_DNA"/>
</dbReference>
<dbReference type="InterPro" id="IPR042566">
    <property type="entry name" value="L1_C"/>
</dbReference>
<protein>
    <submittedName>
        <fullName evidence="1">Uncharacterized protein</fullName>
    </submittedName>
</protein>
<dbReference type="PANTHER" id="PTHR11505">
    <property type="entry name" value="L1 TRANSPOSABLE ELEMENT-RELATED"/>
    <property type="match status" value="1"/>
</dbReference>
<organism evidence="1 2">
    <name type="scientific">Pelobates cultripes</name>
    <name type="common">Western spadefoot toad</name>
    <dbReference type="NCBI Taxonomy" id="61616"/>
    <lineage>
        <taxon>Eukaryota</taxon>
        <taxon>Metazoa</taxon>
        <taxon>Chordata</taxon>
        <taxon>Craniata</taxon>
        <taxon>Vertebrata</taxon>
        <taxon>Euteleostomi</taxon>
        <taxon>Amphibia</taxon>
        <taxon>Batrachia</taxon>
        <taxon>Anura</taxon>
        <taxon>Pelobatoidea</taxon>
        <taxon>Pelobatidae</taxon>
        <taxon>Pelobates</taxon>
    </lineage>
</organism>
<sequence length="195" mass="22252">MAHRAVRPKGLSQDAPRNIICRVHHYSEKENIMRHARDSVALMYNTTKLQLLPNLPWMTLRGRRALRPLTQALQQEGIKYQWGYPFSLIASHQGTQATVTTIANLKGIYLIPYQTAPNWQMNTKTRGEINAHRPEYSPVLQHPFQPWPRQLTHDQGELTTHIHQGTRPGHISDVTPATRWGICSGTNLAQPRTTS</sequence>
<name>A0AAD1TGP0_PELCU</name>
<gene>
    <name evidence="1" type="ORF">PECUL_23A033510</name>
</gene>
<dbReference type="InterPro" id="IPR004244">
    <property type="entry name" value="Transposase_22"/>
</dbReference>
<proteinExistence type="predicted"/>
<keyword evidence="2" id="KW-1185">Reference proteome</keyword>
<evidence type="ECO:0000313" key="2">
    <source>
        <dbReference type="Proteomes" id="UP001295444"/>
    </source>
</evidence>
<reference evidence="1" key="1">
    <citation type="submission" date="2022-03" db="EMBL/GenBank/DDBJ databases">
        <authorList>
            <person name="Alioto T."/>
            <person name="Alioto T."/>
            <person name="Gomez Garrido J."/>
        </authorList>
    </citation>
    <scope>NUCLEOTIDE SEQUENCE</scope>
</reference>
<accession>A0AAD1TGP0</accession>